<organism evidence="1">
    <name type="scientific">Brassica napus</name>
    <name type="common">Rape</name>
    <dbReference type="NCBI Taxonomy" id="3708"/>
    <lineage>
        <taxon>Eukaryota</taxon>
        <taxon>Viridiplantae</taxon>
        <taxon>Streptophyta</taxon>
        <taxon>Embryophyta</taxon>
        <taxon>Tracheophyta</taxon>
        <taxon>Spermatophyta</taxon>
        <taxon>Magnoliopsida</taxon>
        <taxon>eudicotyledons</taxon>
        <taxon>Gunneridae</taxon>
        <taxon>Pentapetalae</taxon>
        <taxon>rosids</taxon>
        <taxon>malvids</taxon>
        <taxon>Brassicales</taxon>
        <taxon>Brassicaceae</taxon>
        <taxon>Brassiceae</taxon>
        <taxon>Brassica</taxon>
    </lineage>
</organism>
<dbReference type="Proteomes" id="UP001295469">
    <property type="component" value="Chromosome C01"/>
</dbReference>
<proteinExistence type="predicted"/>
<dbReference type="AlphaFoldDB" id="A0A816RD64"/>
<protein>
    <submittedName>
        <fullName evidence="1">(rape) hypothetical protein</fullName>
    </submittedName>
</protein>
<sequence>MKHNGVAMPLVFFTFFFHKPTIEFLEVDGRRLYRADLWSDLMFVSFGQDLYAVAEDCGADRIKKEASRDKNKKGIAGERRLVLWYLMMYGHEDAMHKRLKKLLRGSRATEK</sequence>
<gene>
    <name evidence="1" type="ORF">DARMORV10_C01P21740.1</name>
</gene>
<accession>A0A816RD64</accession>
<evidence type="ECO:0000313" key="1">
    <source>
        <dbReference type="EMBL" id="CAF2071851.1"/>
    </source>
</evidence>
<dbReference type="EMBL" id="HG994365">
    <property type="protein sequence ID" value="CAF2071851.1"/>
    <property type="molecule type" value="Genomic_DNA"/>
</dbReference>
<reference evidence="1" key="1">
    <citation type="submission" date="2021-01" db="EMBL/GenBank/DDBJ databases">
        <authorList>
            <consortium name="Genoscope - CEA"/>
            <person name="William W."/>
        </authorList>
    </citation>
    <scope>NUCLEOTIDE SEQUENCE</scope>
</reference>
<name>A0A816RD64_BRANA</name>